<evidence type="ECO:0000256" key="5">
    <source>
        <dbReference type="ARBA" id="ARBA00010617"/>
    </source>
</evidence>
<dbReference type="Pfam" id="PF00067">
    <property type="entry name" value="p450"/>
    <property type="match status" value="2"/>
</dbReference>
<feature type="binding site" description="axial binding residue" evidence="14">
    <location>
        <position position="442"/>
    </location>
    <ligand>
        <name>heme</name>
        <dbReference type="ChEBI" id="CHEBI:30413"/>
    </ligand>
    <ligandPart>
        <name>Fe</name>
        <dbReference type="ChEBI" id="CHEBI:18248"/>
    </ligandPart>
</feature>
<accession>N6TIT9</accession>
<comment type="cofactor">
    <cofactor evidence="1 14">
        <name>heme</name>
        <dbReference type="ChEBI" id="CHEBI:30413"/>
    </cofactor>
</comment>
<keyword evidence="9" id="KW-0492">Microsome</keyword>
<keyword evidence="8" id="KW-0256">Endoplasmic reticulum</keyword>
<dbReference type="SUPFAM" id="SSF48264">
    <property type="entry name" value="Cytochrome P450"/>
    <property type="match status" value="2"/>
</dbReference>
<dbReference type="InterPro" id="IPR036396">
    <property type="entry name" value="Cyt_P450_sf"/>
</dbReference>
<dbReference type="InterPro" id="IPR050196">
    <property type="entry name" value="Cytochrome_P450_Monoox"/>
</dbReference>
<dbReference type="HOGENOM" id="CLU_321664_0_0_1"/>
<dbReference type="GO" id="GO:0005506">
    <property type="term" value="F:iron ion binding"/>
    <property type="evidence" value="ECO:0007669"/>
    <property type="project" value="InterPro"/>
</dbReference>
<dbReference type="PANTHER" id="PTHR24291:SF187">
    <property type="entry name" value="CYTOCHROME P450 4AE1-RELATED"/>
    <property type="match status" value="1"/>
</dbReference>
<dbReference type="PRINTS" id="PR00463">
    <property type="entry name" value="EP450I"/>
</dbReference>
<dbReference type="OMA" id="HSEGIGK"/>
<evidence type="ECO:0000256" key="4">
    <source>
        <dbReference type="ARBA" id="ARBA00004406"/>
    </source>
</evidence>
<dbReference type="PANTHER" id="PTHR24291">
    <property type="entry name" value="CYTOCHROME P450 FAMILY 4"/>
    <property type="match status" value="1"/>
</dbReference>
<dbReference type="InterPro" id="IPR002401">
    <property type="entry name" value="Cyt_P450_E_grp-I"/>
</dbReference>
<evidence type="ECO:0000256" key="14">
    <source>
        <dbReference type="PIRSR" id="PIRSR602401-1"/>
    </source>
</evidence>
<dbReference type="GO" id="GO:0016705">
    <property type="term" value="F:oxidoreductase activity, acting on paired donors, with incorporation or reduction of molecular oxygen"/>
    <property type="evidence" value="ECO:0007669"/>
    <property type="project" value="InterPro"/>
</dbReference>
<dbReference type="InterPro" id="IPR001128">
    <property type="entry name" value="Cyt_P450"/>
</dbReference>
<evidence type="ECO:0000256" key="11">
    <source>
        <dbReference type="ARBA" id="ARBA00023004"/>
    </source>
</evidence>
<evidence type="ECO:0000256" key="10">
    <source>
        <dbReference type="ARBA" id="ARBA00023002"/>
    </source>
</evidence>
<evidence type="ECO:0000256" key="2">
    <source>
        <dbReference type="ARBA" id="ARBA00003690"/>
    </source>
</evidence>
<gene>
    <name evidence="15" type="ORF">YQE_03213</name>
</gene>
<protein>
    <submittedName>
        <fullName evidence="15">Uncharacterized protein</fullName>
    </submittedName>
</protein>
<keyword evidence="11 14" id="KW-0408">Iron</keyword>
<dbReference type="InterPro" id="IPR017972">
    <property type="entry name" value="Cyt_P450_CS"/>
</dbReference>
<dbReference type="CDD" id="cd20628">
    <property type="entry name" value="CYP4"/>
    <property type="match status" value="2"/>
</dbReference>
<dbReference type="FunFam" id="1.10.630.10:FF:000035">
    <property type="entry name" value="CYtochrome P450 family"/>
    <property type="match status" value="2"/>
</dbReference>
<evidence type="ECO:0000256" key="3">
    <source>
        <dbReference type="ARBA" id="ARBA00004174"/>
    </source>
</evidence>
<name>N6TIT9_DENPD</name>
<sequence length="939" mass="107826">MFLSVSHTFLAVLVLLLSVCYRRSRNIKEKLWWVPLIPGYPILGNALEFADSTKILERMNHYVLKYQGYCYFTLLFRPLMLISDAKFCEWLLSSTTILTKSKDYQSLYNWLEGGMLISSGPEWRKARKIVTPAFHFAILEQFVEVFEKPTAILVDCLRKQLDKDAVNVHPLIANYTLDIICQTAMGVDLKVQEESQNDYVAAVDAMCKTVVERAFNPLKSFDIIYRLSPDYYREMRNVKLLHSVSNTVIQKRRKEMESEKNNVESVNEDGTKRKMAFLDLLLKSRDEHGQPLSQDFIRREVDTFMFAGHDTTASAISFVLFCLANHPDVQNQVLNEIKEVRGEGQKITYKELQEMKYLEMVIKESMRLYPSVPFYSRQTTEEVLYEDGKVIPQGITLIISAYAIHRNPHVYEQPEKFIPSRFFDLESKPFTYLPFSAGPRNCIGQKFAMLLMKFALINMLSNFEILPSNPPCEMVLSAESVLKAHNGTKIILFVLENLEHIRSLLAENNGLCYVEVLTRPVLFVSDMKMLEWLLSSNTILKKSKAYDFLHGWLQGGLLISNGANWRNSRKILSPAFHFGVLEQYVEVFEEPTREFLKILRKQCGKNQVDIRPFVSTFTLDVICRSAMGVQLNIQTESKNEYFNAVSSMCELVVRRIFSPVKSFDFLYRFTADYAEEKKHLELLHKVSDGVIELKQKLLESDEVQDEVNEVGAKRKMAFLDLLLKYRDATGKPLSKSFIRKEVDTFMFAGHDTTASALSFTLYCLANHPDVQAKARNEVDEVVEASEALTYKKLQELKYMDLVIKEALRLYPPVPYYGRITTEEVAFEANKIVPKGVVLTVVAYAVNRNPEVFPNPDEFIPTRFLNSEIKPFTYLPFSAGPRNCIGQKFVQLEMKFALARILQNFELLPATPNVGLILSAETVLQSKSGINISLKQRNSE</sequence>
<dbReference type="GO" id="GO:0020037">
    <property type="term" value="F:heme binding"/>
    <property type="evidence" value="ECO:0007669"/>
    <property type="project" value="InterPro"/>
</dbReference>
<comment type="function">
    <text evidence="2">May be involved in the metabolism of insect hormones and in the breakdown of synthetic insecticides.</text>
</comment>
<keyword evidence="12" id="KW-0503">Monooxygenase</keyword>
<dbReference type="Gene3D" id="1.10.630.10">
    <property type="entry name" value="Cytochrome P450"/>
    <property type="match status" value="2"/>
</dbReference>
<comment type="subcellular location">
    <subcellularLocation>
        <location evidence="4">Endoplasmic reticulum membrane</location>
        <topology evidence="4">Peripheral membrane protein</topology>
    </subcellularLocation>
    <subcellularLocation>
        <location evidence="3">Microsome membrane</location>
        <topology evidence="3">Peripheral membrane protein</topology>
    </subcellularLocation>
</comment>
<evidence type="ECO:0000256" key="12">
    <source>
        <dbReference type="ARBA" id="ARBA00023033"/>
    </source>
</evidence>
<evidence type="ECO:0000256" key="9">
    <source>
        <dbReference type="ARBA" id="ARBA00022848"/>
    </source>
</evidence>
<dbReference type="AlphaFoldDB" id="N6TIT9"/>
<keyword evidence="13" id="KW-0472">Membrane</keyword>
<dbReference type="OrthoDB" id="1470350at2759"/>
<reference evidence="15" key="1">
    <citation type="journal article" date="2013" name="Genome Biol.">
        <title>Draft genome of the mountain pine beetle, Dendroctonus ponderosae Hopkins, a major forest pest.</title>
        <authorList>
            <person name="Keeling C.I."/>
            <person name="Yuen M.M."/>
            <person name="Liao N.Y."/>
            <person name="Docking T.R."/>
            <person name="Chan S.K."/>
            <person name="Taylor G.A."/>
            <person name="Palmquist D.L."/>
            <person name="Jackman S.D."/>
            <person name="Nguyen A."/>
            <person name="Li M."/>
            <person name="Henderson H."/>
            <person name="Janes J.K."/>
            <person name="Zhao Y."/>
            <person name="Pandoh P."/>
            <person name="Moore R."/>
            <person name="Sperling F.A."/>
            <person name="Huber D.P."/>
            <person name="Birol I."/>
            <person name="Jones S.J."/>
            <person name="Bohlmann J."/>
        </authorList>
    </citation>
    <scope>NUCLEOTIDE SEQUENCE</scope>
</reference>
<keyword evidence="7 14" id="KW-0479">Metal-binding</keyword>
<comment type="similarity">
    <text evidence="5">Belongs to the cytochrome P450 family.</text>
</comment>
<dbReference type="EMBL" id="KB740558">
    <property type="protein sequence ID" value="ENN80354.1"/>
    <property type="molecule type" value="Genomic_DNA"/>
</dbReference>
<dbReference type="PROSITE" id="PS00086">
    <property type="entry name" value="CYTOCHROME_P450"/>
    <property type="match status" value="2"/>
</dbReference>
<evidence type="ECO:0000256" key="13">
    <source>
        <dbReference type="ARBA" id="ARBA00023136"/>
    </source>
</evidence>
<evidence type="ECO:0000256" key="1">
    <source>
        <dbReference type="ARBA" id="ARBA00001971"/>
    </source>
</evidence>
<evidence type="ECO:0000313" key="15">
    <source>
        <dbReference type="EMBL" id="ENN80354.1"/>
    </source>
</evidence>
<dbReference type="GO" id="GO:0004497">
    <property type="term" value="F:monooxygenase activity"/>
    <property type="evidence" value="ECO:0007669"/>
    <property type="project" value="UniProtKB-KW"/>
</dbReference>
<evidence type="ECO:0000256" key="8">
    <source>
        <dbReference type="ARBA" id="ARBA00022824"/>
    </source>
</evidence>
<organism evidence="15">
    <name type="scientific">Dendroctonus ponderosae</name>
    <name type="common">Mountain pine beetle</name>
    <dbReference type="NCBI Taxonomy" id="77166"/>
    <lineage>
        <taxon>Eukaryota</taxon>
        <taxon>Metazoa</taxon>
        <taxon>Ecdysozoa</taxon>
        <taxon>Arthropoda</taxon>
        <taxon>Hexapoda</taxon>
        <taxon>Insecta</taxon>
        <taxon>Pterygota</taxon>
        <taxon>Neoptera</taxon>
        <taxon>Endopterygota</taxon>
        <taxon>Coleoptera</taxon>
        <taxon>Polyphaga</taxon>
        <taxon>Cucujiformia</taxon>
        <taxon>Curculionidae</taxon>
        <taxon>Scolytinae</taxon>
        <taxon>Dendroctonus</taxon>
    </lineage>
</organism>
<keyword evidence="6 14" id="KW-0349">Heme</keyword>
<keyword evidence="10" id="KW-0560">Oxidoreductase</keyword>
<dbReference type="PRINTS" id="PR00385">
    <property type="entry name" value="P450"/>
</dbReference>
<evidence type="ECO:0000256" key="6">
    <source>
        <dbReference type="ARBA" id="ARBA00022617"/>
    </source>
</evidence>
<dbReference type="GO" id="GO:0005789">
    <property type="term" value="C:endoplasmic reticulum membrane"/>
    <property type="evidence" value="ECO:0007669"/>
    <property type="project" value="UniProtKB-SubCell"/>
</dbReference>
<evidence type="ECO:0000256" key="7">
    <source>
        <dbReference type="ARBA" id="ARBA00022723"/>
    </source>
</evidence>
<feature type="non-terminal residue" evidence="15">
    <location>
        <position position="1"/>
    </location>
</feature>
<proteinExistence type="inferred from homology"/>